<dbReference type="InterPro" id="IPR007110">
    <property type="entry name" value="Ig-like_dom"/>
</dbReference>
<dbReference type="SUPFAM" id="SSF48726">
    <property type="entry name" value="Immunoglobulin"/>
    <property type="match status" value="3"/>
</dbReference>
<keyword evidence="2" id="KW-0812">Transmembrane</keyword>
<dbReference type="GO" id="GO:0075512">
    <property type="term" value="P:clathrin-dependent endocytosis of virus by host cell"/>
    <property type="evidence" value="ECO:0007669"/>
    <property type="project" value="TreeGrafter"/>
</dbReference>
<reference evidence="7" key="1">
    <citation type="submission" date="2025-08" db="UniProtKB">
        <authorList>
            <consortium name="Ensembl"/>
        </authorList>
    </citation>
    <scope>IDENTIFICATION</scope>
</reference>
<reference evidence="7" key="2">
    <citation type="submission" date="2025-09" db="UniProtKB">
        <authorList>
            <consortium name="Ensembl"/>
        </authorList>
    </citation>
    <scope>IDENTIFICATION</scope>
</reference>
<comment type="subcellular location">
    <subcellularLocation>
        <location evidence="1">Membrane</location>
        <topology evidence="1">Single-pass membrane protein</topology>
    </subcellularLocation>
</comment>
<dbReference type="GO" id="GO:0005886">
    <property type="term" value="C:plasma membrane"/>
    <property type="evidence" value="ECO:0007669"/>
    <property type="project" value="TreeGrafter"/>
</dbReference>
<evidence type="ECO:0000256" key="4">
    <source>
        <dbReference type="ARBA" id="ARBA00023136"/>
    </source>
</evidence>
<keyword evidence="5" id="KW-1015">Disulfide bond</keyword>
<sequence length="336" mass="36494">MRLGSGMGWAWALGSWGVTYPESVRGIRGSCVMVPCTLSYPTDVTASDGIVAIWYKDYDSQKTVVYHSAAQEVDARFKGRAQLLGDPAARNCTLLLQGVTPEDGGPYRFRFEIINGVGETPPSAPSPLEEQTEGQTSTLECSTPYVCPLGDVALRWEGYDPQVSTVSSRVQLDTSGVGHHLTLTTSFSWKDHSKKLLCEVSYGSRKATGEVVLRVRHAPKDTHVSVSPSTQNIRVGDTVSLTCELSSSYPPISAYRWYKDGVAVGSEQMLTLRGVRREDYGQYRCEAENAVGAGVAPAMTLYIFCKCQGSLPEAGALLEEEWGHGSGTEFTQSRLG</sequence>
<keyword evidence="8" id="KW-1185">Reference proteome</keyword>
<dbReference type="GO" id="GO:0005770">
    <property type="term" value="C:late endosome"/>
    <property type="evidence" value="ECO:0007669"/>
    <property type="project" value="TreeGrafter"/>
</dbReference>
<dbReference type="InterPro" id="IPR036179">
    <property type="entry name" value="Ig-like_dom_sf"/>
</dbReference>
<evidence type="ECO:0000256" key="5">
    <source>
        <dbReference type="ARBA" id="ARBA00023157"/>
    </source>
</evidence>
<keyword evidence="3" id="KW-1133">Transmembrane helix</keyword>
<dbReference type="Proteomes" id="UP000694541">
    <property type="component" value="Unplaced"/>
</dbReference>
<dbReference type="Pfam" id="PF08205">
    <property type="entry name" value="C2-set_2"/>
    <property type="match status" value="1"/>
</dbReference>
<feature type="domain" description="Ig-like" evidence="6">
    <location>
        <begin position="121"/>
        <end position="214"/>
    </location>
</feature>
<evidence type="ECO:0000259" key="6">
    <source>
        <dbReference type="PROSITE" id="PS50835"/>
    </source>
</evidence>
<dbReference type="PANTHER" id="PTHR47243">
    <property type="entry name" value="SIALOADHESIN"/>
    <property type="match status" value="1"/>
</dbReference>
<dbReference type="InterPro" id="IPR003599">
    <property type="entry name" value="Ig_sub"/>
</dbReference>
<dbReference type="Pfam" id="PF13927">
    <property type="entry name" value="Ig_3"/>
    <property type="match status" value="1"/>
</dbReference>
<dbReference type="InterPro" id="IPR013162">
    <property type="entry name" value="CD80_C2-set"/>
</dbReference>
<dbReference type="InterPro" id="IPR003598">
    <property type="entry name" value="Ig_sub2"/>
</dbReference>
<dbReference type="InterPro" id="IPR013783">
    <property type="entry name" value="Ig-like_fold"/>
</dbReference>
<proteinExistence type="predicted"/>
<dbReference type="SMART" id="SM00408">
    <property type="entry name" value="IGc2"/>
    <property type="match status" value="1"/>
</dbReference>
<evidence type="ECO:0000256" key="3">
    <source>
        <dbReference type="ARBA" id="ARBA00022989"/>
    </source>
</evidence>
<dbReference type="SMART" id="SM00409">
    <property type="entry name" value="IG"/>
    <property type="match status" value="2"/>
</dbReference>
<dbReference type="Gene3D" id="2.60.40.10">
    <property type="entry name" value="Immunoglobulins"/>
    <property type="match status" value="3"/>
</dbReference>
<evidence type="ECO:0000256" key="1">
    <source>
        <dbReference type="ARBA" id="ARBA00004167"/>
    </source>
</evidence>
<dbReference type="Pfam" id="PF07686">
    <property type="entry name" value="V-set"/>
    <property type="match status" value="1"/>
</dbReference>
<evidence type="ECO:0000313" key="8">
    <source>
        <dbReference type="Proteomes" id="UP000694541"/>
    </source>
</evidence>
<dbReference type="AlphaFoldDB" id="A0A8B9N4F8"/>
<keyword evidence="4" id="KW-0472">Membrane</keyword>
<accession>A0A8B9N4F8</accession>
<dbReference type="InterPro" id="IPR013106">
    <property type="entry name" value="Ig_V-set"/>
</dbReference>
<protein>
    <recommendedName>
        <fullName evidence="6">Ig-like domain-containing protein</fullName>
    </recommendedName>
</protein>
<dbReference type="GO" id="GO:0046790">
    <property type="term" value="F:virion binding"/>
    <property type="evidence" value="ECO:0007669"/>
    <property type="project" value="TreeGrafter"/>
</dbReference>
<evidence type="ECO:0000256" key="2">
    <source>
        <dbReference type="ARBA" id="ARBA00022692"/>
    </source>
</evidence>
<evidence type="ECO:0000313" key="7">
    <source>
        <dbReference type="Ensembl" id="ENSANIP00000018369.1"/>
    </source>
</evidence>
<dbReference type="Ensembl" id="ENSANIT00000018986.1">
    <property type="protein sequence ID" value="ENSANIP00000018369.1"/>
    <property type="gene ID" value="ENSANIG00000012476.1"/>
</dbReference>
<name>A0A8B9N4F8_9AVES</name>
<dbReference type="PANTHER" id="PTHR47243:SF1">
    <property type="entry name" value="SIALOADHESIN"/>
    <property type="match status" value="1"/>
</dbReference>
<feature type="domain" description="Ig-like" evidence="6">
    <location>
        <begin position="219"/>
        <end position="302"/>
    </location>
</feature>
<organism evidence="7 8">
    <name type="scientific">Accipiter nisus</name>
    <name type="common">Eurasian sparrowhawk</name>
    <dbReference type="NCBI Taxonomy" id="211598"/>
    <lineage>
        <taxon>Eukaryota</taxon>
        <taxon>Metazoa</taxon>
        <taxon>Chordata</taxon>
        <taxon>Craniata</taxon>
        <taxon>Vertebrata</taxon>
        <taxon>Euteleostomi</taxon>
        <taxon>Archelosauria</taxon>
        <taxon>Archosauria</taxon>
        <taxon>Dinosauria</taxon>
        <taxon>Saurischia</taxon>
        <taxon>Theropoda</taxon>
        <taxon>Coelurosauria</taxon>
        <taxon>Aves</taxon>
        <taxon>Neognathae</taxon>
        <taxon>Neoaves</taxon>
        <taxon>Telluraves</taxon>
        <taxon>Accipitrimorphae</taxon>
        <taxon>Accipitriformes</taxon>
        <taxon>Accipitridae</taxon>
        <taxon>Accipitrinae</taxon>
        <taxon>Accipiter</taxon>
    </lineage>
</organism>
<dbReference type="PROSITE" id="PS50835">
    <property type="entry name" value="IG_LIKE"/>
    <property type="match status" value="2"/>
</dbReference>
<dbReference type="GO" id="GO:0005769">
    <property type="term" value="C:early endosome"/>
    <property type="evidence" value="ECO:0007669"/>
    <property type="project" value="TreeGrafter"/>
</dbReference>